<dbReference type="GO" id="GO:0005634">
    <property type="term" value="C:nucleus"/>
    <property type="evidence" value="ECO:0007669"/>
    <property type="project" value="TreeGrafter"/>
</dbReference>
<dbReference type="OMA" id="PWIQTLK"/>
<accession>A0A2H3JJK0</accession>
<keyword evidence="2" id="KW-0315">Glutamine amidotransferase</keyword>
<evidence type="ECO:0000259" key="1">
    <source>
        <dbReference type="Pfam" id="PF00117"/>
    </source>
</evidence>
<dbReference type="InterPro" id="IPR017926">
    <property type="entry name" value="GATASE"/>
</dbReference>
<dbReference type="Gene3D" id="3.40.50.880">
    <property type="match status" value="1"/>
</dbReference>
<dbReference type="EMBL" id="KB467943">
    <property type="protein sequence ID" value="PCH38959.1"/>
    <property type="molecule type" value="Genomic_DNA"/>
</dbReference>
<dbReference type="CDD" id="cd01741">
    <property type="entry name" value="GATase1_1"/>
    <property type="match status" value="1"/>
</dbReference>
<gene>
    <name evidence="2" type="ORF">WOLCODRAFT_141024</name>
</gene>
<dbReference type="PANTHER" id="PTHR42695:SF5">
    <property type="entry name" value="GLUTAMINE AMIDOTRANSFERASE YLR126C-RELATED"/>
    <property type="match status" value="1"/>
</dbReference>
<protein>
    <submittedName>
        <fullName evidence="2">Class I glutamine amidotransferase-like protein</fullName>
    </submittedName>
</protein>
<dbReference type="AlphaFoldDB" id="A0A2H3JJK0"/>
<dbReference type="GO" id="GO:0005829">
    <property type="term" value="C:cytosol"/>
    <property type="evidence" value="ECO:0007669"/>
    <property type="project" value="TreeGrafter"/>
</dbReference>
<name>A0A2H3JJK0_WOLCO</name>
<dbReference type="STRING" id="742152.A0A2H3JJK0"/>
<proteinExistence type="predicted"/>
<dbReference type="GO" id="GO:0016740">
    <property type="term" value="F:transferase activity"/>
    <property type="evidence" value="ECO:0007669"/>
    <property type="project" value="UniProtKB-KW"/>
</dbReference>
<dbReference type="InterPro" id="IPR044992">
    <property type="entry name" value="ChyE-like"/>
</dbReference>
<keyword evidence="3" id="KW-1185">Reference proteome</keyword>
<sequence length="272" mass="29671">MSGQKRIALLLCDTPIPDVVSTDGDYTAIFSTLLRNALPKGADVDFTVDPYDVRNKLEYPASIDDYDALMLTGSAASAYENLEWINRLVEYVREVALTKPQVKIFGICFGHQIVARALGGECVPNGRNWEVGVTEVSLTPLGQQLLGVPAINIQQMHRDHVPATPPSFHLLGSTSIAPNQGMVRFRDAASEGPESSASSSTSAKRAQDVHIFTVQGHPEFTTRIVDKIVRARESTGVLTAQIAEDARRRANWRNDGVDVVGKFLWEALGVIA</sequence>
<reference evidence="2 3" key="1">
    <citation type="journal article" date="2012" name="Science">
        <title>The Paleozoic origin of enzymatic lignin decomposition reconstructed from 31 fungal genomes.</title>
        <authorList>
            <person name="Floudas D."/>
            <person name="Binder M."/>
            <person name="Riley R."/>
            <person name="Barry K."/>
            <person name="Blanchette R.A."/>
            <person name="Henrissat B."/>
            <person name="Martinez A.T."/>
            <person name="Otillar R."/>
            <person name="Spatafora J.W."/>
            <person name="Yadav J.S."/>
            <person name="Aerts A."/>
            <person name="Benoit I."/>
            <person name="Boyd A."/>
            <person name="Carlson A."/>
            <person name="Copeland A."/>
            <person name="Coutinho P.M."/>
            <person name="de Vries R.P."/>
            <person name="Ferreira P."/>
            <person name="Findley K."/>
            <person name="Foster B."/>
            <person name="Gaskell J."/>
            <person name="Glotzer D."/>
            <person name="Gorecki P."/>
            <person name="Heitman J."/>
            <person name="Hesse C."/>
            <person name="Hori C."/>
            <person name="Igarashi K."/>
            <person name="Jurgens J.A."/>
            <person name="Kallen N."/>
            <person name="Kersten P."/>
            <person name="Kohler A."/>
            <person name="Kuees U."/>
            <person name="Kumar T.K.A."/>
            <person name="Kuo A."/>
            <person name="LaButti K."/>
            <person name="Larrondo L.F."/>
            <person name="Lindquist E."/>
            <person name="Ling A."/>
            <person name="Lombard V."/>
            <person name="Lucas S."/>
            <person name="Lundell T."/>
            <person name="Martin R."/>
            <person name="McLaughlin D.J."/>
            <person name="Morgenstern I."/>
            <person name="Morin E."/>
            <person name="Murat C."/>
            <person name="Nagy L.G."/>
            <person name="Nolan M."/>
            <person name="Ohm R.A."/>
            <person name="Patyshakuliyeva A."/>
            <person name="Rokas A."/>
            <person name="Ruiz-Duenas F.J."/>
            <person name="Sabat G."/>
            <person name="Salamov A."/>
            <person name="Samejima M."/>
            <person name="Schmutz J."/>
            <person name="Slot J.C."/>
            <person name="St John F."/>
            <person name="Stenlid J."/>
            <person name="Sun H."/>
            <person name="Sun S."/>
            <person name="Syed K."/>
            <person name="Tsang A."/>
            <person name="Wiebenga A."/>
            <person name="Young D."/>
            <person name="Pisabarro A."/>
            <person name="Eastwood D.C."/>
            <person name="Martin F."/>
            <person name="Cullen D."/>
            <person name="Grigoriev I.V."/>
            <person name="Hibbett D.S."/>
        </authorList>
    </citation>
    <scope>NUCLEOTIDE SEQUENCE [LARGE SCALE GENOMIC DNA]</scope>
    <source>
        <strain evidence="2 3">MD-104</strain>
    </source>
</reference>
<evidence type="ECO:0000313" key="3">
    <source>
        <dbReference type="Proteomes" id="UP000218811"/>
    </source>
</evidence>
<dbReference type="Pfam" id="PF00117">
    <property type="entry name" value="GATase"/>
    <property type="match status" value="1"/>
</dbReference>
<dbReference type="InterPro" id="IPR029062">
    <property type="entry name" value="Class_I_gatase-like"/>
</dbReference>
<dbReference type="PANTHER" id="PTHR42695">
    <property type="entry name" value="GLUTAMINE AMIDOTRANSFERASE YLR126C-RELATED"/>
    <property type="match status" value="1"/>
</dbReference>
<dbReference type="OrthoDB" id="92161at2759"/>
<organism evidence="2 3">
    <name type="scientific">Wolfiporia cocos (strain MD-104)</name>
    <name type="common">Brown rot fungus</name>
    <dbReference type="NCBI Taxonomy" id="742152"/>
    <lineage>
        <taxon>Eukaryota</taxon>
        <taxon>Fungi</taxon>
        <taxon>Dikarya</taxon>
        <taxon>Basidiomycota</taxon>
        <taxon>Agaricomycotina</taxon>
        <taxon>Agaricomycetes</taxon>
        <taxon>Polyporales</taxon>
        <taxon>Phaeolaceae</taxon>
        <taxon>Wolfiporia</taxon>
    </lineage>
</organism>
<dbReference type="SUPFAM" id="SSF52317">
    <property type="entry name" value="Class I glutamine amidotransferase-like"/>
    <property type="match status" value="1"/>
</dbReference>
<evidence type="ECO:0000313" key="2">
    <source>
        <dbReference type="EMBL" id="PCH38959.1"/>
    </source>
</evidence>
<feature type="domain" description="Glutamine amidotransferase" evidence="1">
    <location>
        <begin position="42"/>
        <end position="223"/>
    </location>
</feature>
<dbReference type="PROSITE" id="PS51273">
    <property type="entry name" value="GATASE_TYPE_1"/>
    <property type="match status" value="1"/>
</dbReference>
<keyword evidence="2" id="KW-0808">Transferase</keyword>
<dbReference type="Proteomes" id="UP000218811">
    <property type="component" value="Unassembled WGS sequence"/>
</dbReference>